<dbReference type="EMBL" id="JAAXKY010000130">
    <property type="protein sequence ID" value="NMH81111.1"/>
    <property type="molecule type" value="Genomic_DNA"/>
</dbReference>
<feature type="chain" id="PRO_5044954997" description="Carboxylic ester hydrolase" evidence="3">
    <location>
        <begin position="28"/>
        <end position="544"/>
    </location>
</feature>
<dbReference type="RefSeq" id="WP_169399153.1">
    <property type="nucleotide sequence ID" value="NZ_BAAAJH010000004.1"/>
</dbReference>
<feature type="signal peptide" evidence="3">
    <location>
        <begin position="1"/>
        <end position="27"/>
    </location>
</feature>
<keyword evidence="2 3" id="KW-0378">Hydrolase</keyword>
<keyword evidence="3" id="KW-0732">Signal</keyword>
<comment type="caution">
    <text evidence="5">The sequence shown here is derived from an EMBL/GenBank/DDBJ whole genome shotgun (WGS) entry which is preliminary data.</text>
</comment>
<evidence type="ECO:0000256" key="2">
    <source>
        <dbReference type="ARBA" id="ARBA00022801"/>
    </source>
</evidence>
<evidence type="ECO:0000256" key="3">
    <source>
        <dbReference type="RuleBase" id="RU361235"/>
    </source>
</evidence>
<dbReference type="PANTHER" id="PTHR11559">
    <property type="entry name" value="CARBOXYLESTERASE"/>
    <property type="match status" value="1"/>
</dbReference>
<dbReference type="PROSITE" id="PS00122">
    <property type="entry name" value="CARBOXYLESTERASE_B_1"/>
    <property type="match status" value="1"/>
</dbReference>
<feature type="domain" description="Carboxylesterase type B" evidence="4">
    <location>
        <begin position="36"/>
        <end position="522"/>
    </location>
</feature>
<dbReference type="InterPro" id="IPR029058">
    <property type="entry name" value="AB_hydrolase_fold"/>
</dbReference>
<accession>A0ABX1RMS7</accession>
<comment type="similarity">
    <text evidence="1 3">Belongs to the type-B carboxylesterase/lipase family.</text>
</comment>
<dbReference type="InterPro" id="IPR050309">
    <property type="entry name" value="Type-B_Carboxylest/Lipase"/>
</dbReference>
<evidence type="ECO:0000313" key="6">
    <source>
        <dbReference type="Proteomes" id="UP001296706"/>
    </source>
</evidence>
<evidence type="ECO:0000313" key="5">
    <source>
        <dbReference type="EMBL" id="NMH81111.1"/>
    </source>
</evidence>
<organism evidence="5 6">
    <name type="scientific">Pseudonocardia xinjiangensis</name>
    <dbReference type="NCBI Taxonomy" id="75289"/>
    <lineage>
        <taxon>Bacteria</taxon>
        <taxon>Bacillati</taxon>
        <taxon>Actinomycetota</taxon>
        <taxon>Actinomycetes</taxon>
        <taxon>Pseudonocardiales</taxon>
        <taxon>Pseudonocardiaceae</taxon>
        <taxon>Pseudonocardia</taxon>
    </lineage>
</organism>
<evidence type="ECO:0000256" key="1">
    <source>
        <dbReference type="ARBA" id="ARBA00005964"/>
    </source>
</evidence>
<dbReference type="Proteomes" id="UP001296706">
    <property type="component" value="Unassembled WGS sequence"/>
</dbReference>
<proteinExistence type="inferred from homology"/>
<dbReference type="Gene3D" id="3.40.50.1820">
    <property type="entry name" value="alpha/beta hydrolase"/>
    <property type="match status" value="1"/>
</dbReference>
<dbReference type="InterPro" id="IPR002018">
    <property type="entry name" value="CarbesteraseB"/>
</dbReference>
<dbReference type="PROSITE" id="PS51257">
    <property type="entry name" value="PROKAR_LIPOPROTEIN"/>
    <property type="match status" value="1"/>
</dbReference>
<keyword evidence="6" id="KW-1185">Reference proteome</keyword>
<protein>
    <recommendedName>
        <fullName evidence="3">Carboxylic ester hydrolase</fullName>
        <ecNumber evidence="3">3.1.1.-</ecNumber>
    </recommendedName>
</protein>
<dbReference type="EC" id="3.1.1.-" evidence="3"/>
<dbReference type="Pfam" id="PF00135">
    <property type="entry name" value="COesterase"/>
    <property type="match status" value="1"/>
</dbReference>
<name>A0ABX1RMS7_9PSEU</name>
<sequence>MIGGGRASVVVLLAAAAVLVACSPAPPAVTPPLGEHVRIEQGELAGSSDSGMLRFQGIPYAAPPVGPLRWQPPQPAPGWSGTRSAARPGNRCAQVGAGTDVPHGTPGSTSEDCLTLNVTVPVGTTPTSRLPVLFWIHGGGFNAGAGSDVDPRRLAAAGPLVVVTINYRLGIFGFFGLHGLPGSGSFALLDQQAAMHWVRRNIAAFGGDPGSVTLAGESAGADSVCAQLSSPGAVGLYQRAILQSGGCSTANIVDVIRPGAGPGGDTWKPLPLVEAAGAGVATALGCPDPARTPVAALACMRALPTERLVDGAGVYWSPATGTATLPRRPSDIVVDGDLRPTPLLAGTTRDEGTLFTAAFFDRGGGPLTEAGFRTLLGAAAGSRSAVATRSYPLGGGRSPGRVWSDVVTDRGYACTALATHRLLGARAPLYAYEFADPTAPSPFAALPPHLATGVTHGAEMPYLFDLVPGQPPLAADQQVLATEMVGAWARFAATGNPNGGSGPVWPHWAGDGSILTITGPGRGTVARPAAEFAAEHRCSLWDLG</sequence>
<gene>
    <name evidence="5" type="ORF">HF577_28960</name>
</gene>
<evidence type="ECO:0000259" key="4">
    <source>
        <dbReference type="Pfam" id="PF00135"/>
    </source>
</evidence>
<dbReference type="SUPFAM" id="SSF53474">
    <property type="entry name" value="alpha/beta-Hydrolases"/>
    <property type="match status" value="1"/>
</dbReference>
<reference evidence="5 6" key="1">
    <citation type="submission" date="2020-04" db="EMBL/GenBank/DDBJ databases">
        <authorList>
            <person name="Klaysubun C."/>
            <person name="Duangmal K."/>
            <person name="Lipun K."/>
        </authorList>
    </citation>
    <scope>NUCLEOTIDE SEQUENCE [LARGE SCALE GENOMIC DNA]</scope>
    <source>
        <strain evidence="5 6">JCM 11839</strain>
    </source>
</reference>
<dbReference type="InterPro" id="IPR019826">
    <property type="entry name" value="Carboxylesterase_B_AS"/>
</dbReference>